<dbReference type="SUPFAM" id="SSF52540">
    <property type="entry name" value="P-loop containing nucleoside triphosphate hydrolases"/>
    <property type="match status" value="1"/>
</dbReference>
<protein>
    <submittedName>
        <fullName evidence="2">Uncharacterized protein</fullName>
    </submittedName>
</protein>
<accession>A0A6I8M3Y8</accession>
<name>A0A6I8M3Y8_9PSEU</name>
<dbReference type="InterPro" id="IPR027417">
    <property type="entry name" value="P-loop_NTPase"/>
</dbReference>
<dbReference type="EMBL" id="CABVGP010000003">
    <property type="protein sequence ID" value="VVJ22719.1"/>
    <property type="molecule type" value="Genomic_DNA"/>
</dbReference>
<evidence type="ECO:0000313" key="3">
    <source>
        <dbReference type="Proteomes" id="UP000399805"/>
    </source>
</evidence>
<sequence>MLIALCSVHGSPGVTTLAVALATHWPDLADTRRLIAEIDPAGGDLAIRLRVPTTPGLASLAATARRHPRPEVVWDHTHVLPGGTRVLIAPPGSGHARAALHLLTSAQPQLLPAAAREPGVAVLADCGRVDPGTPAEAIARQADALILLSGTHGEDLAHTAARLGELSRWTPRPGLLLTGEGYPTAEVERELGVPTIGRLPHDPTAAAALTGHAAPSGRRRRTGGLARHVAALARALAAPSAAAPPPTAVDTRSADAPSPDPGARGGSATAPPPRTDLAPGHQEPPAGDLSRGGRPSHPTVTEPHT</sequence>
<gene>
    <name evidence="2" type="ORF">AA23TX_07636</name>
</gene>
<keyword evidence="3" id="KW-1185">Reference proteome</keyword>
<organism evidence="2 3">
    <name type="scientific">Amycolatopsis camponoti</name>
    <dbReference type="NCBI Taxonomy" id="2606593"/>
    <lineage>
        <taxon>Bacteria</taxon>
        <taxon>Bacillati</taxon>
        <taxon>Actinomycetota</taxon>
        <taxon>Actinomycetes</taxon>
        <taxon>Pseudonocardiales</taxon>
        <taxon>Pseudonocardiaceae</taxon>
        <taxon>Amycolatopsis</taxon>
    </lineage>
</organism>
<dbReference type="Proteomes" id="UP000399805">
    <property type="component" value="Unassembled WGS sequence"/>
</dbReference>
<reference evidence="2 3" key="1">
    <citation type="submission" date="2019-09" db="EMBL/GenBank/DDBJ databases">
        <authorList>
            <person name="Leyn A S."/>
        </authorList>
    </citation>
    <scope>NUCLEOTIDE SEQUENCE [LARGE SCALE GENOMIC DNA]</scope>
    <source>
        <strain evidence="2">AA231_1</strain>
    </source>
</reference>
<proteinExistence type="predicted"/>
<dbReference type="RefSeq" id="WP_196425752.1">
    <property type="nucleotide sequence ID" value="NZ_CABVGP010000003.1"/>
</dbReference>
<dbReference type="AlphaFoldDB" id="A0A6I8M3Y8"/>
<dbReference type="Gene3D" id="3.40.50.300">
    <property type="entry name" value="P-loop containing nucleotide triphosphate hydrolases"/>
    <property type="match status" value="1"/>
</dbReference>
<feature type="region of interest" description="Disordered" evidence="1">
    <location>
        <begin position="237"/>
        <end position="305"/>
    </location>
</feature>
<evidence type="ECO:0000256" key="1">
    <source>
        <dbReference type="SAM" id="MobiDB-lite"/>
    </source>
</evidence>
<evidence type="ECO:0000313" key="2">
    <source>
        <dbReference type="EMBL" id="VVJ22719.1"/>
    </source>
</evidence>